<dbReference type="SUPFAM" id="SSF53067">
    <property type="entry name" value="Actin-like ATPase domain"/>
    <property type="match status" value="2"/>
</dbReference>
<dbReference type="EMBL" id="BOOB01000027">
    <property type="protein sequence ID" value="GIH33784.1"/>
    <property type="molecule type" value="Genomic_DNA"/>
</dbReference>
<evidence type="ECO:0000256" key="2">
    <source>
        <dbReference type="ARBA" id="ARBA00022741"/>
    </source>
</evidence>
<reference evidence="7 8" key="1">
    <citation type="submission" date="2021-01" db="EMBL/GenBank/DDBJ databases">
        <title>Whole genome shotgun sequence of Microbispora amethystogenes NBRC 101907.</title>
        <authorList>
            <person name="Komaki H."/>
            <person name="Tamura T."/>
        </authorList>
    </citation>
    <scope>NUCLEOTIDE SEQUENCE [LARGE SCALE GENOMIC DNA]</scope>
    <source>
        <strain evidence="7 8">NBRC 101907</strain>
    </source>
</reference>
<evidence type="ECO:0000256" key="4">
    <source>
        <dbReference type="ARBA" id="ARBA00022840"/>
    </source>
</evidence>
<comment type="caution">
    <text evidence="5">Lacks conserved residue(s) required for the propagation of feature annotation.</text>
</comment>
<accession>A0ABQ4FG37</accession>
<evidence type="ECO:0000313" key="8">
    <source>
        <dbReference type="Proteomes" id="UP000651728"/>
    </source>
</evidence>
<feature type="binding site" evidence="5">
    <location>
        <position position="61"/>
    </location>
    <ligand>
        <name>substrate</name>
    </ligand>
</feature>
<keyword evidence="1 5" id="KW-0808">Transferase</keyword>
<dbReference type="PANTHER" id="PTHR21060:SF15">
    <property type="entry name" value="ACETATE KINASE-RELATED"/>
    <property type="match status" value="1"/>
</dbReference>
<dbReference type="GO" id="GO:0016301">
    <property type="term" value="F:kinase activity"/>
    <property type="evidence" value="ECO:0007669"/>
    <property type="project" value="UniProtKB-KW"/>
</dbReference>
<organism evidence="7 8">
    <name type="scientific">Microbispora amethystogenes</name>
    <dbReference type="NCBI Taxonomy" id="1427754"/>
    <lineage>
        <taxon>Bacteria</taxon>
        <taxon>Bacillati</taxon>
        <taxon>Actinomycetota</taxon>
        <taxon>Actinomycetes</taxon>
        <taxon>Streptosporangiales</taxon>
        <taxon>Streptosporangiaceae</taxon>
        <taxon>Microbispora</taxon>
    </lineage>
</organism>
<dbReference type="Gene3D" id="3.30.420.40">
    <property type="match status" value="2"/>
</dbReference>
<feature type="binding site" evidence="5">
    <location>
        <position position="348"/>
    </location>
    <ligand>
        <name>Mg(2+)</name>
        <dbReference type="ChEBI" id="CHEBI:18420"/>
    </ligand>
</feature>
<comment type="catalytic activity">
    <reaction evidence="5">
        <text>acetate + ATP = acetyl phosphate + ADP</text>
        <dbReference type="Rhea" id="RHEA:11352"/>
        <dbReference type="ChEBI" id="CHEBI:22191"/>
        <dbReference type="ChEBI" id="CHEBI:30089"/>
        <dbReference type="ChEBI" id="CHEBI:30616"/>
        <dbReference type="ChEBI" id="CHEBI:456216"/>
        <dbReference type="EC" id="2.7.2.1"/>
    </reaction>
</comment>
<dbReference type="Proteomes" id="UP000651728">
    <property type="component" value="Unassembled WGS sequence"/>
</dbReference>
<name>A0ABQ4FG37_9ACTN</name>
<dbReference type="PIRSF" id="PIRSF000722">
    <property type="entry name" value="Acetate_prop_kin"/>
    <property type="match status" value="1"/>
</dbReference>
<comment type="similarity">
    <text evidence="5 6">Belongs to the acetokinase family.</text>
</comment>
<feature type="binding site" evidence="5">
    <location>
        <begin position="252"/>
        <end position="254"/>
    </location>
    <ligand>
        <name>ATP</name>
        <dbReference type="ChEBI" id="CHEBI:30616"/>
    </ligand>
</feature>
<sequence>MTPVVLTVNAGSSSLQLHLVREGRVLRSEHSEQSPEPAAAERTLSDFLSGADAEVSAVGHRLVHGGEAVRAPTVADDDVVEAVRGYADLAPLHVPPALALVEAARRVLPSVPHVFCPDTAFHAGLPDAAATYALPAEWRRRWGLRRYGFHGLSYAWATRRAAELLGREDLRLVVTHLGGGCSVCAVRARRSVDTSMGFTPLEGVLMSKRSGSVDPGMLLWLLSGSRLTLEELRDGLEHSSGLLGLSGGLSGDTRDLVASGAPAAALALDVFAHRVSREIAASTAALDRLDALVFTGEIGWDQPEVREAVCRRLSPLGVAPPAVGGVDRDGVVSPEGARVPVLVVRPREELQVARETLAALGDPS</sequence>
<evidence type="ECO:0000256" key="5">
    <source>
        <dbReference type="HAMAP-Rule" id="MF_00020"/>
    </source>
</evidence>
<proteinExistence type="inferred from homology"/>
<comment type="subcellular location">
    <subcellularLocation>
        <location evidence="5">Cytoplasm</location>
    </subcellularLocation>
</comment>
<gene>
    <name evidence="7" type="primary">ackA_2</name>
    <name evidence="5" type="synonym">ackA</name>
    <name evidence="7" type="ORF">Mam01_39480</name>
</gene>
<keyword evidence="4 5" id="KW-0067">ATP-binding</keyword>
<dbReference type="InterPro" id="IPR000890">
    <property type="entry name" value="Aliphatic_acid_kin_short-chain"/>
</dbReference>
<evidence type="ECO:0000256" key="3">
    <source>
        <dbReference type="ARBA" id="ARBA00022777"/>
    </source>
</evidence>
<comment type="pathway">
    <text evidence="5">Metabolic intermediate biosynthesis; acetyl-CoA biosynthesis; acetyl-CoA from acetate: step 1/2.</text>
</comment>
<comment type="function">
    <text evidence="5">Catalyzes the formation of acetyl phosphate from acetate and ATP. Can also catalyze the reverse reaction.</text>
</comment>
<evidence type="ECO:0000313" key="7">
    <source>
        <dbReference type="EMBL" id="GIH33784.1"/>
    </source>
</evidence>
<dbReference type="InterPro" id="IPR043129">
    <property type="entry name" value="ATPase_NBD"/>
</dbReference>
<dbReference type="Pfam" id="PF00871">
    <property type="entry name" value="Acetate_kinase"/>
    <property type="match status" value="1"/>
</dbReference>
<feature type="binding site" evidence="5">
    <location>
        <position position="9"/>
    </location>
    <ligand>
        <name>Mg(2+)</name>
        <dbReference type="ChEBI" id="CHEBI:18420"/>
    </ligand>
</feature>
<dbReference type="NCBIfam" id="TIGR00016">
    <property type="entry name" value="ackA"/>
    <property type="match status" value="1"/>
</dbReference>
<keyword evidence="2 5" id="KW-0547">Nucleotide-binding</keyword>
<comment type="caution">
    <text evidence="7">The sequence shown here is derived from an EMBL/GenBank/DDBJ whole genome shotgun (WGS) entry which is preliminary data.</text>
</comment>
<keyword evidence="5" id="KW-0460">Magnesium</keyword>
<keyword evidence="5" id="KW-0479">Metal-binding</keyword>
<dbReference type="PANTHER" id="PTHR21060">
    <property type="entry name" value="ACETATE KINASE"/>
    <property type="match status" value="1"/>
</dbReference>
<comment type="subunit">
    <text evidence="5">Homodimer.</text>
</comment>
<dbReference type="RefSeq" id="WP_204286701.1">
    <property type="nucleotide sequence ID" value="NZ_BAABEJ010000014.1"/>
</dbReference>
<keyword evidence="8" id="KW-1185">Reference proteome</keyword>
<evidence type="ECO:0000256" key="1">
    <source>
        <dbReference type="ARBA" id="ARBA00022679"/>
    </source>
</evidence>
<dbReference type="InterPro" id="IPR004372">
    <property type="entry name" value="Ac/propionate_kinase"/>
</dbReference>
<feature type="site" description="Transition state stabilizer" evidence="5">
    <location>
        <position position="150"/>
    </location>
</feature>
<dbReference type="HAMAP" id="MF_00020">
    <property type="entry name" value="Acetate_kinase"/>
    <property type="match status" value="1"/>
</dbReference>
<comment type="cofactor">
    <cofactor evidence="5">
        <name>Mg(2+)</name>
        <dbReference type="ChEBI" id="CHEBI:18420"/>
    </cofactor>
    <cofactor evidence="5">
        <name>Mn(2+)</name>
        <dbReference type="ChEBI" id="CHEBI:29035"/>
    </cofactor>
    <text evidence="5">Mg(2+). Can also accept Mn(2+).</text>
</comment>
<feature type="binding site" evidence="5">
    <location>
        <begin position="176"/>
        <end position="180"/>
    </location>
    <ligand>
        <name>ATP</name>
        <dbReference type="ChEBI" id="CHEBI:30616"/>
    </ligand>
</feature>
<keyword evidence="5" id="KW-0963">Cytoplasm</keyword>
<keyword evidence="3 5" id="KW-0418">Kinase</keyword>
<dbReference type="PRINTS" id="PR00471">
    <property type="entry name" value="ACETATEKNASE"/>
</dbReference>
<evidence type="ECO:0000256" key="6">
    <source>
        <dbReference type="RuleBase" id="RU003835"/>
    </source>
</evidence>
<dbReference type="EC" id="2.7.2.1" evidence="5"/>
<protein>
    <recommendedName>
        <fullName evidence="5">Acetate kinase</fullName>
        <ecNumber evidence="5">2.7.2.1</ecNumber>
    </recommendedName>
    <alternativeName>
        <fullName evidence="5">Acetokinase</fullName>
    </alternativeName>
</protein>
<feature type="site" description="Transition state stabilizer" evidence="5">
    <location>
        <position position="209"/>
    </location>
</feature>
<feature type="active site" description="Proton donor/acceptor" evidence="5">
    <location>
        <position position="118"/>
    </location>
</feature>